<evidence type="ECO:0000313" key="3">
    <source>
        <dbReference type="EMBL" id="UMB69538.1"/>
    </source>
</evidence>
<dbReference type="RefSeq" id="WP_240261270.1">
    <property type="nucleotide sequence ID" value="NZ_CP092488.2"/>
</dbReference>
<gene>
    <name evidence="3" type="ORF">MKK62_24910</name>
</gene>
<dbReference type="PANTHER" id="PTHR43546">
    <property type="entry name" value="UPF0173 METAL-DEPENDENT HYDROLASE MJ1163-RELATED"/>
    <property type="match status" value="1"/>
</dbReference>
<dbReference type="EMBL" id="CP092488">
    <property type="protein sequence ID" value="UMB69538.1"/>
    <property type="molecule type" value="Genomic_DNA"/>
</dbReference>
<dbReference type="PANTHER" id="PTHR43546:SF9">
    <property type="entry name" value="L-ASCORBATE-6-PHOSPHATE LACTONASE ULAG-RELATED"/>
    <property type="match status" value="1"/>
</dbReference>
<protein>
    <submittedName>
        <fullName evidence="3">MBL fold metallo-hydrolase</fullName>
    </submittedName>
</protein>
<name>A0ABY3VJF7_9MYCO</name>
<evidence type="ECO:0000259" key="2">
    <source>
        <dbReference type="Pfam" id="PF12706"/>
    </source>
</evidence>
<dbReference type="Gene3D" id="3.60.15.10">
    <property type="entry name" value="Ribonuclease Z/Hydroxyacylglutathione hydrolase-like"/>
    <property type="match status" value="1"/>
</dbReference>
<dbReference type="Proteomes" id="UP001055336">
    <property type="component" value="Chromosome"/>
</dbReference>
<proteinExistence type="predicted"/>
<dbReference type="InterPro" id="IPR036866">
    <property type="entry name" value="RibonucZ/Hydroxyglut_hydro"/>
</dbReference>
<feature type="domain" description="Metallo-beta-lactamase" evidence="2">
    <location>
        <begin position="34"/>
        <end position="229"/>
    </location>
</feature>
<dbReference type="SUPFAM" id="SSF56281">
    <property type="entry name" value="Metallo-hydrolase/oxidoreductase"/>
    <property type="match status" value="1"/>
</dbReference>
<sequence length="276" mass="28915">MTPAAATHSLTDRTALTITIIGGPTALLNIGGVNLLTDPTFDPPGAHTVGQRTLTKTLGPSIAAEDIGTVDAVLLSHDQHPDNLDETGRRIVLAAPLVLSTAAAAKRLGEPVQELPVWRTRELSTPSGEKVHITGVPAQHGPPGTEHITGEVRGFVLRAPGAPTAYISGDNASLPVVRDIADHCGPIDVAVIFAGRARTSLLDAYLTFSADQAAAAAQILGSQIVVPLHVDSWEHLTETRQAIEPAFAHRGLSDRLFLLEPGVSKAFATPLNAEHT</sequence>
<evidence type="ECO:0000313" key="4">
    <source>
        <dbReference type="Proteomes" id="UP001055336"/>
    </source>
</evidence>
<reference evidence="3" key="1">
    <citation type="submission" date="2022-08" db="EMBL/GenBank/DDBJ databases">
        <title>Whole genome sequencing of non-tuberculosis mycobacteria type-strains.</title>
        <authorList>
            <person name="Igarashi Y."/>
            <person name="Osugi A."/>
            <person name="Mitarai S."/>
        </authorList>
    </citation>
    <scope>NUCLEOTIDE SEQUENCE</scope>
    <source>
        <strain evidence="3">DSM 45127</strain>
    </source>
</reference>
<dbReference type="InterPro" id="IPR001279">
    <property type="entry name" value="Metallo-B-lactamas"/>
</dbReference>
<keyword evidence="4" id="KW-1185">Reference proteome</keyword>
<evidence type="ECO:0000256" key="1">
    <source>
        <dbReference type="ARBA" id="ARBA00022801"/>
    </source>
</evidence>
<accession>A0ABY3VJF7</accession>
<organism evidence="3 4">
    <name type="scientific">Mycobacterium paraterrae</name>
    <dbReference type="NCBI Taxonomy" id="577492"/>
    <lineage>
        <taxon>Bacteria</taxon>
        <taxon>Bacillati</taxon>
        <taxon>Actinomycetota</taxon>
        <taxon>Actinomycetes</taxon>
        <taxon>Mycobacteriales</taxon>
        <taxon>Mycobacteriaceae</taxon>
        <taxon>Mycobacterium</taxon>
    </lineage>
</organism>
<dbReference type="InterPro" id="IPR050114">
    <property type="entry name" value="UPF0173_UPF0282_UlaG_hydrolase"/>
</dbReference>
<keyword evidence="1" id="KW-0378">Hydrolase</keyword>
<dbReference type="Pfam" id="PF12706">
    <property type="entry name" value="Lactamase_B_2"/>
    <property type="match status" value="1"/>
</dbReference>